<proteinExistence type="predicted"/>
<gene>
    <name evidence="2" type="ORF">HAX54_038740</name>
</gene>
<feature type="compositionally biased region" description="Basic and acidic residues" evidence="1">
    <location>
        <begin position="100"/>
        <end position="132"/>
    </location>
</feature>
<feature type="compositionally biased region" description="Acidic residues" evidence="1">
    <location>
        <begin position="85"/>
        <end position="99"/>
    </location>
</feature>
<evidence type="ECO:0000313" key="3">
    <source>
        <dbReference type="Proteomes" id="UP000823775"/>
    </source>
</evidence>
<dbReference type="Proteomes" id="UP000823775">
    <property type="component" value="Unassembled WGS sequence"/>
</dbReference>
<protein>
    <submittedName>
        <fullName evidence="2">Uncharacterized protein</fullName>
    </submittedName>
</protein>
<feature type="region of interest" description="Disordered" evidence="1">
    <location>
        <begin position="1"/>
        <end position="132"/>
    </location>
</feature>
<keyword evidence="3" id="KW-1185">Reference proteome</keyword>
<reference evidence="2 3" key="1">
    <citation type="journal article" date="2021" name="BMC Genomics">
        <title>Datura genome reveals duplications of psychoactive alkaloid biosynthetic genes and high mutation rate following tissue culture.</title>
        <authorList>
            <person name="Rajewski A."/>
            <person name="Carter-House D."/>
            <person name="Stajich J."/>
            <person name="Litt A."/>
        </authorList>
    </citation>
    <scope>NUCLEOTIDE SEQUENCE [LARGE SCALE GENOMIC DNA]</scope>
    <source>
        <strain evidence="2">AR-01</strain>
    </source>
</reference>
<evidence type="ECO:0000256" key="1">
    <source>
        <dbReference type="SAM" id="MobiDB-lite"/>
    </source>
</evidence>
<feature type="compositionally biased region" description="Acidic residues" evidence="1">
    <location>
        <begin position="62"/>
        <end position="77"/>
    </location>
</feature>
<evidence type="ECO:0000313" key="2">
    <source>
        <dbReference type="EMBL" id="MCE0481193.1"/>
    </source>
</evidence>
<name>A0ABS8VNL0_DATST</name>
<sequence>MPKTTLGFYQSFNGTDAESDSSNGSEVHYNIETSDESLVVTTWGKSKAQEATMATSPHSLSEEGEEEDESDGEDPPADDAKQGNDDAEELGDDDTEAVESGEKESAAEKSREPVKDSDPATTPEERSKRWFV</sequence>
<organism evidence="2 3">
    <name type="scientific">Datura stramonium</name>
    <name type="common">Jimsonweed</name>
    <name type="synonym">Common thornapple</name>
    <dbReference type="NCBI Taxonomy" id="4076"/>
    <lineage>
        <taxon>Eukaryota</taxon>
        <taxon>Viridiplantae</taxon>
        <taxon>Streptophyta</taxon>
        <taxon>Embryophyta</taxon>
        <taxon>Tracheophyta</taxon>
        <taxon>Spermatophyta</taxon>
        <taxon>Magnoliopsida</taxon>
        <taxon>eudicotyledons</taxon>
        <taxon>Gunneridae</taxon>
        <taxon>Pentapetalae</taxon>
        <taxon>asterids</taxon>
        <taxon>lamiids</taxon>
        <taxon>Solanales</taxon>
        <taxon>Solanaceae</taxon>
        <taxon>Solanoideae</taxon>
        <taxon>Datureae</taxon>
        <taxon>Datura</taxon>
    </lineage>
</organism>
<accession>A0ABS8VNL0</accession>
<comment type="caution">
    <text evidence="2">The sequence shown here is derived from an EMBL/GenBank/DDBJ whole genome shotgun (WGS) entry which is preliminary data.</text>
</comment>
<feature type="compositionally biased region" description="Polar residues" evidence="1">
    <location>
        <begin position="7"/>
        <end position="25"/>
    </location>
</feature>
<dbReference type="EMBL" id="JACEIK010005305">
    <property type="protein sequence ID" value="MCE0481193.1"/>
    <property type="molecule type" value="Genomic_DNA"/>
</dbReference>